<organism evidence="7 8">
    <name type="scientific">Naegleria fowleri</name>
    <name type="common">Brain eating amoeba</name>
    <dbReference type="NCBI Taxonomy" id="5763"/>
    <lineage>
        <taxon>Eukaryota</taxon>
        <taxon>Discoba</taxon>
        <taxon>Heterolobosea</taxon>
        <taxon>Tetramitia</taxon>
        <taxon>Eutetramitia</taxon>
        <taxon>Vahlkampfiidae</taxon>
        <taxon>Naegleria</taxon>
    </lineage>
</organism>
<proteinExistence type="inferred from homology"/>
<dbReference type="GO" id="GO:0008804">
    <property type="term" value="F:carbamate kinase activity"/>
    <property type="evidence" value="ECO:0007669"/>
    <property type="project" value="InterPro"/>
</dbReference>
<dbReference type="Proteomes" id="UP000444721">
    <property type="component" value="Unassembled WGS sequence"/>
</dbReference>
<dbReference type="Gene3D" id="3.40.50.1370">
    <property type="entry name" value="Aspartate/ornithine carbamoyltransferase"/>
    <property type="match status" value="2"/>
</dbReference>
<evidence type="ECO:0000259" key="4">
    <source>
        <dbReference type="Pfam" id="PF00185"/>
    </source>
</evidence>
<evidence type="ECO:0000256" key="2">
    <source>
        <dbReference type="ARBA" id="ARBA00022679"/>
    </source>
</evidence>
<dbReference type="Pfam" id="PF00185">
    <property type="entry name" value="OTCace"/>
    <property type="match status" value="1"/>
</dbReference>
<dbReference type="OMA" id="HNICITH"/>
<evidence type="ECO:0008006" key="9">
    <source>
        <dbReference type="Google" id="ProtNLM"/>
    </source>
</evidence>
<dbReference type="PANTHER" id="PTHR30409:SF1">
    <property type="entry name" value="CARBAMATE KINASE-RELATED"/>
    <property type="match status" value="1"/>
</dbReference>
<dbReference type="VEuPathDB" id="AmoebaDB:FDP41_002729"/>
<dbReference type="AlphaFoldDB" id="A0A6A5BVC9"/>
<dbReference type="InterPro" id="IPR006132">
    <property type="entry name" value="Asp/Orn_carbamoyltranf_P-bd"/>
</dbReference>
<dbReference type="GO" id="GO:0004585">
    <property type="term" value="F:ornithine carbamoyltransferase activity"/>
    <property type="evidence" value="ECO:0007669"/>
    <property type="project" value="UniProtKB-ARBA"/>
</dbReference>
<dbReference type="NCBIfam" id="TIGR00658">
    <property type="entry name" value="orni_carb_tr"/>
    <property type="match status" value="1"/>
</dbReference>
<feature type="domain" description="Aspartate/ornithine carbamoyltransferase Asp/Orn-binding" evidence="4">
    <location>
        <begin position="162"/>
        <end position="315"/>
    </location>
</feature>
<dbReference type="GO" id="GO:0005829">
    <property type="term" value="C:cytosol"/>
    <property type="evidence" value="ECO:0007669"/>
    <property type="project" value="TreeGrafter"/>
</dbReference>
<reference evidence="7 8" key="1">
    <citation type="journal article" date="2019" name="Sci. Rep.">
        <title>Nanopore sequencing improves the draft genome of the human pathogenic amoeba Naegleria fowleri.</title>
        <authorList>
            <person name="Liechti N."/>
            <person name="Schurch N."/>
            <person name="Bruggmann R."/>
            <person name="Wittwer M."/>
        </authorList>
    </citation>
    <scope>NUCLEOTIDE SEQUENCE [LARGE SCALE GENOMIC DNA]</scope>
    <source>
        <strain evidence="7 8">ATCC 30894</strain>
    </source>
</reference>
<dbReference type="VEuPathDB" id="AmoebaDB:NF0061910"/>
<keyword evidence="2" id="KW-0808">Transferase</keyword>
<dbReference type="SUPFAM" id="SSF53671">
    <property type="entry name" value="Aspartate/ornithine carbamoyltransferase"/>
    <property type="match status" value="1"/>
</dbReference>
<dbReference type="CDD" id="cd04235">
    <property type="entry name" value="AAK_CK"/>
    <property type="match status" value="1"/>
</dbReference>
<dbReference type="InterPro" id="IPR001048">
    <property type="entry name" value="Asp/Glu/Uridylate_kinase"/>
</dbReference>
<gene>
    <name evidence="7" type="ORF">FDP41_002729</name>
</gene>
<dbReference type="InterPro" id="IPR006130">
    <property type="entry name" value="Asp/Orn_carbamoylTrfase"/>
</dbReference>
<dbReference type="VEuPathDB" id="AmoebaDB:NfTy_056990"/>
<dbReference type="PANTHER" id="PTHR30409">
    <property type="entry name" value="CARBAMATE KINASE"/>
    <property type="match status" value="1"/>
</dbReference>
<dbReference type="NCBIfam" id="NF001986">
    <property type="entry name" value="PRK00779.1"/>
    <property type="match status" value="1"/>
</dbReference>
<evidence type="ECO:0000256" key="3">
    <source>
        <dbReference type="ARBA" id="ARBA00022777"/>
    </source>
</evidence>
<keyword evidence="3" id="KW-0418">Kinase</keyword>
<dbReference type="InterPro" id="IPR036393">
    <property type="entry name" value="AceGlu_kinase-like_sf"/>
</dbReference>
<keyword evidence="8" id="KW-1185">Reference proteome</keyword>
<dbReference type="RefSeq" id="XP_044562927.1">
    <property type="nucleotide sequence ID" value="XM_044705955.1"/>
</dbReference>
<dbReference type="InterPro" id="IPR036901">
    <property type="entry name" value="Asp/Orn_carbamoylTrfase_sf"/>
</dbReference>
<dbReference type="Pfam" id="PF00696">
    <property type="entry name" value="AA_kinase"/>
    <property type="match status" value="1"/>
</dbReference>
<dbReference type="FunFam" id="3.40.50.1370:FF:000008">
    <property type="entry name" value="Ornithine carbamoyltransferase"/>
    <property type="match status" value="1"/>
</dbReference>
<feature type="domain" description="Aspartate/ornithine carbamoyltransferase carbamoyl-P binding" evidence="6">
    <location>
        <begin position="7"/>
        <end position="144"/>
    </location>
</feature>
<dbReference type="OrthoDB" id="10252326at2759"/>
<protein>
    <recommendedName>
        <fullName evidence="9">Carbamate kinase</fullName>
    </recommendedName>
</protein>
<comment type="caution">
    <text evidence="7">The sequence shown here is derived from an EMBL/GenBank/DDBJ whole genome shotgun (WGS) entry which is preliminary data.</text>
</comment>
<name>A0A6A5BVC9_NAEFO</name>
<sequence length="713" mass="81357">MHKSLHHFTKITDYDECTIRKLLVKATRVKSNPAVYAHRMKDKHLLMLFEKPSLRTRISFETAMAQFGGNAIYYSNEEGPFGKKENVKDTAMCASQFVDVFVLRLMSRESLLEFVKYSQVPVINALDDWAHPCQILADLLTIAELKLTPKPVHEDHLKFNKFRMAYYGDCRNNVTYDLMRAAALLNFKLVLCGPDDPRFMPETEVWDEVNRINDQAVEWVTNPNEGSRNCDVVYTDSWMSYHIPASEEQERVKVLQPYQVDMKVLKQAKKDVVFMHCLPAKRGQEVTDEVIDSTHSFVYHQAWNRQYAQQALLLYILFGAKVFYENEKEAELLSEEKYFQMAPRHLNMMHRKFKEKTSPATKHMKDAKGRPFDKIVISLGGHALQTNTSQDFSYQDLKDNIEKTCMELAHFIESQRPHNICITHGNGPQVGYIHKCMNGPSSTSQMSSNDTTGSGSCGSVGDNDTYMPLDVCDALSQAEIGYLFQQSLQNNLKEEHWKNRIVSIITQIEVNENDAAFNNPTKPIGRYYSKEEYEKTFQSSSQQPRIAHMKKYKEGYRMVVPSPDPVRIVEENMIKTLVDQGNIVITGGGGGIPVVRDRNGKLTGIEAVIDKDKTSALIAESIDADLLIILTQEDGVFLDYKTEKQRKIDKMDTKSALERIKEGIFEEGSMVPKMEACVQFVTRTKKPAVVTSVENLTKISLHTYSPEGTWIVP</sequence>
<evidence type="ECO:0000259" key="5">
    <source>
        <dbReference type="Pfam" id="PF00696"/>
    </source>
</evidence>
<accession>A0A6A5BVC9</accession>
<dbReference type="GO" id="GO:0016597">
    <property type="term" value="F:amino acid binding"/>
    <property type="evidence" value="ECO:0007669"/>
    <property type="project" value="InterPro"/>
</dbReference>
<dbReference type="GeneID" id="68109947"/>
<dbReference type="Pfam" id="PF02729">
    <property type="entry name" value="OTCace_N"/>
    <property type="match status" value="1"/>
</dbReference>
<comment type="similarity">
    <text evidence="1">Belongs to the carbamate kinase family.</text>
</comment>
<dbReference type="Gene3D" id="3.40.1160.10">
    <property type="entry name" value="Acetylglutamate kinase-like"/>
    <property type="match status" value="1"/>
</dbReference>
<dbReference type="PRINTS" id="PR00102">
    <property type="entry name" value="OTCASE"/>
</dbReference>
<dbReference type="EMBL" id="VFQX01000030">
    <property type="protein sequence ID" value="KAF0978214.1"/>
    <property type="molecule type" value="Genomic_DNA"/>
</dbReference>
<evidence type="ECO:0000313" key="8">
    <source>
        <dbReference type="Proteomes" id="UP000444721"/>
    </source>
</evidence>
<dbReference type="InterPro" id="IPR002292">
    <property type="entry name" value="Orn/put_carbamltrans"/>
</dbReference>
<dbReference type="InterPro" id="IPR003964">
    <property type="entry name" value="Carb_kinase"/>
</dbReference>
<dbReference type="InterPro" id="IPR006131">
    <property type="entry name" value="Asp_carbamoyltransf_Asp/Orn-bd"/>
</dbReference>
<evidence type="ECO:0000256" key="1">
    <source>
        <dbReference type="ARBA" id="ARBA00011066"/>
    </source>
</evidence>
<dbReference type="SUPFAM" id="SSF53633">
    <property type="entry name" value="Carbamate kinase-like"/>
    <property type="match status" value="1"/>
</dbReference>
<dbReference type="GO" id="GO:0019546">
    <property type="term" value="P:L-arginine deiminase pathway"/>
    <property type="evidence" value="ECO:0007669"/>
    <property type="project" value="TreeGrafter"/>
</dbReference>
<feature type="domain" description="Aspartate/glutamate/uridylate kinase" evidence="5">
    <location>
        <begin position="374"/>
        <end position="692"/>
    </location>
</feature>
<dbReference type="PRINTS" id="PR00100">
    <property type="entry name" value="AOTCASE"/>
</dbReference>
<evidence type="ECO:0000313" key="7">
    <source>
        <dbReference type="EMBL" id="KAF0978214.1"/>
    </source>
</evidence>
<evidence type="ECO:0000259" key="6">
    <source>
        <dbReference type="Pfam" id="PF02729"/>
    </source>
</evidence>